<feature type="transmembrane region" description="Helical" evidence="12">
    <location>
        <begin position="152"/>
        <end position="170"/>
    </location>
</feature>
<dbReference type="RefSeq" id="WP_010526056.1">
    <property type="nucleotide sequence ID" value="NZ_AFSL01000002.1"/>
</dbReference>
<reference evidence="13 14" key="1">
    <citation type="submission" date="2016-10" db="EMBL/GenBank/DDBJ databases">
        <authorList>
            <person name="de Groot N.N."/>
        </authorList>
    </citation>
    <scope>NUCLEOTIDE SEQUENCE [LARGE SCALE GENOMIC DNA]</scope>
    <source>
        <strain evidence="13 14">DSM 19012</strain>
    </source>
</reference>
<evidence type="ECO:0000256" key="12">
    <source>
        <dbReference type="SAM" id="Phobius"/>
    </source>
</evidence>
<dbReference type="eggNOG" id="COG0591">
    <property type="taxonomic scope" value="Bacteria"/>
</dbReference>
<evidence type="ECO:0000256" key="9">
    <source>
        <dbReference type="ARBA" id="ARBA00023136"/>
    </source>
</evidence>
<feature type="transmembrane region" description="Helical" evidence="12">
    <location>
        <begin position="272"/>
        <end position="296"/>
    </location>
</feature>
<dbReference type="PROSITE" id="PS50283">
    <property type="entry name" value="NA_SOLUT_SYMP_3"/>
    <property type="match status" value="1"/>
</dbReference>
<evidence type="ECO:0000256" key="10">
    <source>
        <dbReference type="ARBA" id="ARBA00023201"/>
    </source>
</evidence>
<feature type="transmembrane region" description="Helical" evidence="12">
    <location>
        <begin position="453"/>
        <end position="476"/>
    </location>
</feature>
<evidence type="ECO:0000256" key="8">
    <source>
        <dbReference type="ARBA" id="ARBA00023065"/>
    </source>
</evidence>
<feature type="transmembrane region" description="Helical" evidence="12">
    <location>
        <begin position="429"/>
        <end position="447"/>
    </location>
</feature>
<dbReference type="InterPro" id="IPR001734">
    <property type="entry name" value="Na/solute_symporter"/>
</dbReference>
<dbReference type="EMBL" id="FONA01000015">
    <property type="protein sequence ID" value="SFE63884.1"/>
    <property type="molecule type" value="Genomic_DNA"/>
</dbReference>
<comment type="subcellular location">
    <subcellularLocation>
        <location evidence="1">Cell membrane</location>
        <topology evidence="1">Multi-pass membrane protein</topology>
    </subcellularLocation>
</comment>
<evidence type="ECO:0000313" key="14">
    <source>
        <dbReference type="Proteomes" id="UP000181976"/>
    </source>
</evidence>
<name>A0A1I2C6F6_9BACT</name>
<dbReference type="Pfam" id="PF00474">
    <property type="entry name" value="SSF"/>
    <property type="match status" value="1"/>
</dbReference>
<comment type="similarity">
    <text evidence="2 11">Belongs to the sodium:solute symporter (SSF) (TC 2.A.21) family.</text>
</comment>
<dbReference type="PANTHER" id="PTHR42985">
    <property type="entry name" value="SODIUM-COUPLED MONOCARBOXYLATE TRANSPORTER"/>
    <property type="match status" value="1"/>
</dbReference>
<feature type="transmembrane region" description="Helical" evidence="12">
    <location>
        <begin position="372"/>
        <end position="392"/>
    </location>
</feature>
<keyword evidence="6 12" id="KW-1133">Transmembrane helix</keyword>
<feature type="transmembrane region" description="Helical" evidence="12">
    <location>
        <begin position="311"/>
        <end position="333"/>
    </location>
</feature>
<dbReference type="OrthoDB" id="891563at2"/>
<proteinExistence type="inferred from homology"/>
<organism evidence="13 14">
    <name type="scientific">Thermophagus xiamenensis</name>
    <dbReference type="NCBI Taxonomy" id="385682"/>
    <lineage>
        <taxon>Bacteria</taxon>
        <taxon>Pseudomonadati</taxon>
        <taxon>Bacteroidota</taxon>
        <taxon>Bacteroidia</taxon>
        <taxon>Marinilabiliales</taxon>
        <taxon>Marinilabiliaceae</taxon>
        <taxon>Thermophagus</taxon>
    </lineage>
</organism>
<accession>A0A1I2C6F6</accession>
<gene>
    <name evidence="13" type="ORF">SAMN05444380_11527</name>
</gene>
<dbReference type="AlphaFoldDB" id="A0A1I2C6F6"/>
<dbReference type="InterPro" id="IPR051163">
    <property type="entry name" value="Sodium:Solute_Symporter_SSF"/>
</dbReference>
<dbReference type="InParanoid" id="A0A1I2C6F6"/>
<keyword evidence="14" id="KW-1185">Reference proteome</keyword>
<evidence type="ECO:0000256" key="1">
    <source>
        <dbReference type="ARBA" id="ARBA00004651"/>
    </source>
</evidence>
<dbReference type="GO" id="GO:0015293">
    <property type="term" value="F:symporter activity"/>
    <property type="evidence" value="ECO:0007669"/>
    <property type="project" value="TreeGrafter"/>
</dbReference>
<keyword evidence="10" id="KW-0739">Sodium transport</keyword>
<feature type="transmembrane region" description="Helical" evidence="12">
    <location>
        <begin position="234"/>
        <end position="251"/>
    </location>
</feature>
<evidence type="ECO:0000256" key="7">
    <source>
        <dbReference type="ARBA" id="ARBA00023053"/>
    </source>
</evidence>
<feature type="transmembrane region" description="Helical" evidence="12">
    <location>
        <begin position="404"/>
        <end position="422"/>
    </location>
</feature>
<dbReference type="PANTHER" id="PTHR42985:SF47">
    <property type="entry name" value="INTEGRAL MEMBRANE TRANSPORT PROTEIN"/>
    <property type="match status" value="1"/>
</dbReference>
<evidence type="ECO:0000313" key="13">
    <source>
        <dbReference type="EMBL" id="SFE63884.1"/>
    </source>
</evidence>
<sequence>MNSVLVLSLLGVYFVVLISISVITGRRADNESFFLGNRRSPWAVVAIGMVGASLSGVTFVSVPGYVTSVGFTYMQMVAGFFVGYIVIAHVLLPLYYKMRLTSIYTYLEERFGQSSYRSGAILFQASKVVGASARLYLMTVVLQIALFNELRVSFEVTAMVLVLLIWLYTFRGGIKTIIWTDALQTILFLVAVVVTIYHIGHQLGADGKTLVRYVTESEFFKIFEFKDWRSPQHFVKQFLSGIFITIVMTGLDQDMMQKNLSCRSLKEAKRNMLSYGFAFIPVNLLFLTLGTLLVIFMRHQGIAMPDRADDIYPVIATGGYLPLSVGVLFILGLMSAAMSSADSALTSLTTSFTVDILRIDGFNTSRAKKIRMIIHLGFALLVGLVIIIFGAIGQDSIIDTVYTLAGYTYGPLLGLYAFGLFTRRKVRDGIVPWLAILAPVITGIIDFNSQEWLGFVLGYEKLMLNGAIVFAGLWMFSTAES</sequence>
<feature type="transmembrane region" description="Helical" evidence="12">
    <location>
        <begin position="44"/>
        <end position="66"/>
    </location>
</feature>
<dbReference type="CDD" id="cd10326">
    <property type="entry name" value="SLC5sbd_NIS-like"/>
    <property type="match status" value="1"/>
</dbReference>
<dbReference type="GO" id="GO:0006814">
    <property type="term" value="P:sodium ion transport"/>
    <property type="evidence" value="ECO:0007669"/>
    <property type="project" value="UniProtKB-KW"/>
</dbReference>
<protein>
    <submittedName>
        <fullName evidence="13">Transporter, SSS family</fullName>
    </submittedName>
</protein>
<dbReference type="InterPro" id="IPR038377">
    <property type="entry name" value="Na/Glc_symporter_sf"/>
</dbReference>
<evidence type="ECO:0000256" key="3">
    <source>
        <dbReference type="ARBA" id="ARBA00022448"/>
    </source>
</evidence>
<feature type="transmembrane region" description="Helical" evidence="12">
    <location>
        <begin position="182"/>
        <end position="200"/>
    </location>
</feature>
<evidence type="ECO:0000256" key="4">
    <source>
        <dbReference type="ARBA" id="ARBA00022475"/>
    </source>
</evidence>
<feature type="transmembrane region" description="Helical" evidence="12">
    <location>
        <begin position="72"/>
        <end position="96"/>
    </location>
</feature>
<keyword evidence="7" id="KW-0915">Sodium</keyword>
<dbReference type="Gene3D" id="1.20.1730.10">
    <property type="entry name" value="Sodium/glucose cotransporter"/>
    <property type="match status" value="1"/>
</dbReference>
<dbReference type="GO" id="GO:0005886">
    <property type="term" value="C:plasma membrane"/>
    <property type="evidence" value="ECO:0007669"/>
    <property type="project" value="UniProtKB-SubCell"/>
</dbReference>
<keyword evidence="5 12" id="KW-0812">Transmembrane</keyword>
<evidence type="ECO:0000256" key="5">
    <source>
        <dbReference type="ARBA" id="ARBA00022692"/>
    </source>
</evidence>
<keyword evidence="9 12" id="KW-0472">Membrane</keyword>
<feature type="transmembrane region" description="Helical" evidence="12">
    <location>
        <begin position="6"/>
        <end position="23"/>
    </location>
</feature>
<evidence type="ECO:0000256" key="2">
    <source>
        <dbReference type="ARBA" id="ARBA00006434"/>
    </source>
</evidence>
<keyword evidence="3" id="KW-0813">Transport</keyword>
<keyword evidence="8" id="KW-0406">Ion transport</keyword>
<keyword evidence="4" id="KW-1003">Cell membrane</keyword>
<evidence type="ECO:0000256" key="11">
    <source>
        <dbReference type="RuleBase" id="RU362091"/>
    </source>
</evidence>
<evidence type="ECO:0000256" key="6">
    <source>
        <dbReference type="ARBA" id="ARBA00022989"/>
    </source>
</evidence>
<dbReference type="STRING" id="385682.SAMN05444380_11527"/>
<feature type="transmembrane region" description="Helical" evidence="12">
    <location>
        <begin position="120"/>
        <end position="146"/>
    </location>
</feature>
<dbReference type="Proteomes" id="UP000181976">
    <property type="component" value="Unassembled WGS sequence"/>
</dbReference>